<evidence type="ECO:0000256" key="5">
    <source>
        <dbReference type="ARBA" id="ARBA00011137"/>
    </source>
</evidence>
<evidence type="ECO:0000256" key="3">
    <source>
        <dbReference type="ARBA" id="ARBA00004343"/>
    </source>
</evidence>
<comment type="function">
    <text evidence="17">Lipase which is essential for lysis of subvacuolar cytoplasm to vacuole targeted bodies and intravacuolar autophagic bodies. Involved in the lysis of intravacuolar multivesicular body (MVB) vesicles. The intravacuolar membrane disintegration by ATG15 is critical to life span extension.</text>
</comment>
<dbReference type="GO" id="GO:0034496">
    <property type="term" value="P:multivesicular body membrane disassembly"/>
    <property type="evidence" value="ECO:0007669"/>
    <property type="project" value="TreeGrafter"/>
</dbReference>
<reference evidence="22" key="1">
    <citation type="journal article" date="2020" name="Stud. Mycol.">
        <title>101 Dothideomycetes genomes: a test case for predicting lifestyles and emergence of pathogens.</title>
        <authorList>
            <person name="Haridas S."/>
            <person name="Albert R."/>
            <person name="Binder M."/>
            <person name="Bloem J."/>
            <person name="Labutti K."/>
            <person name="Salamov A."/>
            <person name="Andreopoulos B."/>
            <person name="Baker S."/>
            <person name="Barry K."/>
            <person name="Bills G."/>
            <person name="Bluhm B."/>
            <person name="Cannon C."/>
            <person name="Castanera R."/>
            <person name="Culley D."/>
            <person name="Daum C."/>
            <person name="Ezra D."/>
            <person name="Gonzalez J."/>
            <person name="Henrissat B."/>
            <person name="Kuo A."/>
            <person name="Liang C."/>
            <person name="Lipzen A."/>
            <person name="Lutzoni F."/>
            <person name="Magnuson J."/>
            <person name="Mondo S."/>
            <person name="Nolan M."/>
            <person name="Ohm R."/>
            <person name="Pangilinan J."/>
            <person name="Park H.-J."/>
            <person name="Ramirez L."/>
            <person name="Alfaro M."/>
            <person name="Sun H."/>
            <person name="Tritt A."/>
            <person name="Yoshinaga Y."/>
            <person name="Zwiers L.-H."/>
            <person name="Turgeon B."/>
            <person name="Goodwin S."/>
            <person name="Spatafora J."/>
            <person name="Crous P."/>
            <person name="Grigoriev I."/>
        </authorList>
    </citation>
    <scope>NUCLEOTIDE SEQUENCE</scope>
    <source>
        <strain evidence="22">Tuck. ex Michener</strain>
    </source>
</reference>
<comment type="subcellular location">
    <subcellularLocation>
        <location evidence="3">Endosome</location>
        <location evidence="3">Multivesicular body membrane</location>
        <topology evidence="3">Single-pass type II membrane protein</topology>
    </subcellularLocation>
    <subcellularLocation>
        <location evidence="2">Prevacuolar compartment membrane</location>
        <topology evidence="2">Single-pass type II membrane protein</topology>
    </subcellularLocation>
</comment>
<evidence type="ECO:0000256" key="11">
    <source>
        <dbReference type="ARBA" id="ARBA00022968"/>
    </source>
</evidence>
<keyword evidence="11" id="KW-0735">Signal-anchor</keyword>
<dbReference type="SUPFAM" id="SSF53474">
    <property type="entry name" value="alpha/beta-Hydrolases"/>
    <property type="match status" value="1"/>
</dbReference>
<dbReference type="AlphaFoldDB" id="A0A6A6HF46"/>
<evidence type="ECO:0000256" key="19">
    <source>
        <dbReference type="SAM" id="MobiDB-lite"/>
    </source>
</evidence>
<dbReference type="Pfam" id="PF01764">
    <property type="entry name" value="Lipase_3"/>
    <property type="match status" value="1"/>
</dbReference>
<evidence type="ECO:0000256" key="17">
    <source>
        <dbReference type="ARBA" id="ARBA00024663"/>
    </source>
</evidence>
<evidence type="ECO:0000256" key="8">
    <source>
        <dbReference type="ARBA" id="ARBA00022753"/>
    </source>
</evidence>
<dbReference type="GO" id="GO:0005775">
    <property type="term" value="C:vacuolar lumen"/>
    <property type="evidence" value="ECO:0007669"/>
    <property type="project" value="TreeGrafter"/>
</dbReference>
<feature type="region of interest" description="Disordered" evidence="19">
    <location>
        <begin position="541"/>
        <end position="566"/>
    </location>
</feature>
<comment type="similarity">
    <text evidence="4">Belongs to the AB hydrolase superfamily. Lipase family.</text>
</comment>
<dbReference type="Gene3D" id="3.40.50.1820">
    <property type="entry name" value="alpha/beta hydrolase"/>
    <property type="match status" value="1"/>
</dbReference>
<evidence type="ECO:0000313" key="22">
    <source>
        <dbReference type="EMBL" id="KAF2236746.1"/>
    </source>
</evidence>
<comment type="catalytic activity">
    <reaction evidence="1">
        <text>a triacylglycerol + H2O = a diacylglycerol + a fatty acid + H(+)</text>
        <dbReference type="Rhea" id="RHEA:12044"/>
        <dbReference type="ChEBI" id="CHEBI:15377"/>
        <dbReference type="ChEBI" id="CHEBI:15378"/>
        <dbReference type="ChEBI" id="CHEBI:17855"/>
        <dbReference type="ChEBI" id="CHEBI:18035"/>
        <dbReference type="ChEBI" id="CHEBI:28868"/>
        <dbReference type="EC" id="3.1.1.3"/>
    </reaction>
</comment>
<evidence type="ECO:0000256" key="13">
    <source>
        <dbReference type="ARBA" id="ARBA00023006"/>
    </source>
</evidence>
<dbReference type="Proteomes" id="UP000800092">
    <property type="component" value="Unassembled WGS sequence"/>
</dbReference>
<organism evidence="22 23">
    <name type="scientific">Viridothelium virens</name>
    <name type="common">Speckled blister lichen</name>
    <name type="synonym">Trypethelium virens</name>
    <dbReference type="NCBI Taxonomy" id="1048519"/>
    <lineage>
        <taxon>Eukaryota</taxon>
        <taxon>Fungi</taxon>
        <taxon>Dikarya</taxon>
        <taxon>Ascomycota</taxon>
        <taxon>Pezizomycotina</taxon>
        <taxon>Dothideomycetes</taxon>
        <taxon>Dothideomycetes incertae sedis</taxon>
        <taxon>Trypetheliales</taxon>
        <taxon>Trypetheliaceae</taxon>
        <taxon>Viridothelium</taxon>
    </lineage>
</organism>
<dbReference type="EC" id="3.1.1.3" evidence="6"/>
<keyword evidence="10" id="KW-0442">Lipid degradation</keyword>
<dbReference type="GO" id="GO:0046461">
    <property type="term" value="P:neutral lipid catabolic process"/>
    <property type="evidence" value="ECO:0007669"/>
    <property type="project" value="TreeGrafter"/>
</dbReference>
<evidence type="ECO:0000256" key="1">
    <source>
        <dbReference type="ARBA" id="ARBA00001024"/>
    </source>
</evidence>
<evidence type="ECO:0000256" key="14">
    <source>
        <dbReference type="ARBA" id="ARBA00023098"/>
    </source>
</evidence>
<dbReference type="GO" id="GO:0004620">
    <property type="term" value="F:phospholipase activity"/>
    <property type="evidence" value="ECO:0007669"/>
    <property type="project" value="TreeGrafter"/>
</dbReference>
<feature type="compositionally biased region" description="Low complexity" evidence="19">
    <location>
        <begin position="466"/>
        <end position="486"/>
    </location>
</feature>
<evidence type="ECO:0000256" key="15">
    <source>
        <dbReference type="ARBA" id="ARBA00023136"/>
    </source>
</evidence>
<keyword evidence="8" id="KW-0967">Endosome</keyword>
<feature type="chain" id="PRO_5025467691" description="triacylglycerol lipase" evidence="20">
    <location>
        <begin position="30"/>
        <end position="618"/>
    </location>
</feature>
<proteinExistence type="inferred from homology"/>
<comment type="subunit">
    <text evidence="5">Binds to both phosphatidylinositol (PI) and phosphatidylinositol 3,5-bisphosphate (PIP2).</text>
</comment>
<evidence type="ECO:0000256" key="6">
    <source>
        <dbReference type="ARBA" id="ARBA00013279"/>
    </source>
</evidence>
<protein>
    <recommendedName>
        <fullName evidence="6">triacylglycerol lipase</fullName>
        <ecNumber evidence="6">3.1.1.3</ecNumber>
    </recommendedName>
    <alternativeName>
        <fullName evidence="18">Autophagy-related protein 15</fullName>
    </alternativeName>
</protein>
<keyword evidence="12" id="KW-1133">Transmembrane helix</keyword>
<dbReference type="InterPro" id="IPR029058">
    <property type="entry name" value="AB_hydrolase_fold"/>
</dbReference>
<dbReference type="InterPro" id="IPR002921">
    <property type="entry name" value="Fungal_lipase-type"/>
</dbReference>
<keyword evidence="15" id="KW-0472">Membrane</keyword>
<evidence type="ECO:0000256" key="10">
    <source>
        <dbReference type="ARBA" id="ARBA00022963"/>
    </source>
</evidence>
<dbReference type="PANTHER" id="PTHR47175">
    <property type="entry name" value="LIPASE ATG15-RELATED"/>
    <property type="match status" value="1"/>
</dbReference>
<gene>
    <name evidence="22" type="ORF">EV356DRAFT_481576</name>
</gene>
<accession>A0A6A6HF46</accession>
<evidence type="ECO:0000256" key="2">
    <source>
        <dbReference type="ARBA" id="ARBA00004270"/>
    </source>
</evidence>
<dbReference type="InterPro" id="IPR050805">
    <property type="entry name" value="ATG15_Lipase"/>
</dbReference>
<dbReference type="CDD" id="cd00519">
    <property type="entry name" value="Lipase_3"/>
    <property type="match status" value="1"/>
</dbReference>
<dbReference type="EMBL" id="ML991783">
    <property type="protein sequence ID" value="KAF2236746.1"/>
    <property type="molecule type" value="Genomic_DNA"/>
</dbReference>
<feature type="compositionally biased region" description="Low complexity" evidence="19">
    <location>
        <begin position="541"/>
        <end position="562"/>
    </location>
</feature>
<sequence length="618" mass="67424">MIPKYCDSAGKLSTSVFLVLLALSGGAVATNNNREQHQTPLLPVVLPPPTAPQISRPQYGNSVLDFHLRHIYHHGTKYPDLHRRLDIKPDSAAVGVPDDSSDSQRRPVSSLRVRSRSTQIQRLADRSHDTIDAILDYGRQHGTPMPLDSSAWTIDEIKGPNATDKETVMSFAKMAQDAYVEHPDDPDWFDVGHGFNYTEHFGWESDGLRGHIFADTKNSTIVISLKGTSPAVFDGADTTTNDKVNDNLFFGCCCGQGGQYLWKQVCSCQTSAYTCNSTCLVQALREKNRYYYAAQDLYRNVTELYPDSDVWIVGHSLGGSTGSLLALTMGLPVITFEAPGEALPAARLGLPTPPDYHIGAHQQRDYTGGYHFGHTADPIFMGTCNTATSVCTLGGYAMQSVCHTGYTCSYDTVGDFGWRVGAGYHRIKSVITDVIDKYEQPANCIQDTGCSDCFNWKFFESNGTETTTTSSASSTSTSSSSTRTRTQTCKTPGWWGCLDESTTTTTTSTLTSTTTECATPGWFGCKDGLTTETLTTTITSPLPTVKPTTTRTTSTPQETTPPASSCQNPGRFWGCLDPTPTTTMTFTLTSDEITTTSQEEEVKTRLGAAGAWDWRSEI</sequence>
<feature type="region of interest" description="Disordered" evidence="19">
    <location>
        <begin position="91"/>
        <end position="120"/>
    </location>
</feature>
<name>A0A6A6HF46_VIRVR</name>
<dbReference type="GO" id="GO:0006660">
    <property type="term" value="P:phosphatidylserine catabolic process"/>
    <property type="evidence" value="ECO:0007669"/>
    <property type="project" value="TreeGrafter"/>
</dbReference>
<evidence type="ECO:0000256" key="4">
    <source>
        <dbReference type="ARBA" id="ARBA00010701"/>
    </source>
</evidence>
<dbReference type="OrthoDB" id="58570at2759"/>
<keyword evidence="14" id="KW-0443">Lipid metabolism</keyword>
<keyword evidence="23" id="KW-1185">Reference proteome</keyword>
<dbReference type="GO" id="GO:0004806">
    <property type="term" value="F:triacylglycerol lipase activity"/>
    <property type="evidence" value="ECO:0007669"/>
    <property type="project" value="UniProtKB-EC"/>
</dbReference>
<keyword evidence="13" id="KW-0072">Autophagy</keyword>
<dbReference type="FunFam" id="3.40.50.1820:FF:000129">
    <property type="entry name" value="Autophagy related lipase Atg15, putative"/>
    <property type="match status" value="1"/>
</dbReference>
<dbReference type="GO" id="GO:0034727">
    <property type="term" value="P:piecemeal microautophagy of the nucleus"/>
    <property type="evidence" value="ECO:0007669"/>
    <property type="project" value="TreeGrafter"/>
</dbReference>
<evidence type="ECO:0000256" key="12">
    <source>
        <dbReference type="ARBA" id="ARBA00022989"/>
    </source>
</evidence>
<feature type="region of interest" description="Disordered" evidence="19">
    <location>
        <begin position="464"/>
        <end position="489"/>
    </location>
</feature>
<evidence type="ECO:0000256" key="18">
    <source>
        <dbReference type="ARBA" id="ARBA00029828"/>
    </source>
</evidence>
<evidence type="ECO:0000256" key="16">
    <source>
        <dbReference type="ARBA" id="ARBA00023180"/>
    </source>
</evidence>
<evidence type="ECO:0000313" key="23">
    <source>
        <dbReference type="Proteomes" id="UP000800092"/>
    </source>
</evidence>
<evidence type="ECO:0000256" key="7">
    <source>
        <dbReference type="ARBA" id="ARBA00022692"/>
    </source>
</evidence>
<evidence type="ECO:0000259" key="21">
    <source>
        <dbReference type="Pfam" id="PF01764"/>
    </source>
</evidence>
<dbReference type="PANTHER" id="PTHR47175:SF2">
    <property type="entry name" value="LIPASE ATG15-RELATED"/>
    <property type="match status" value="1"/>
</dbReference>
<keyword evidence="16" id="KW-0325">Glycoprotein</keyword>
<feature type="domain" description="Fungal lipase-type" evidence="21">
    <location>
        <begin position="292"/>
        <end position="328"/>
    </location>
</feature>
<evidence type="ECO:0000256" key="20">
    <source>
        <dbReference type="SAM" id="SignalP"/>
    </source>
</evidence>
<keyword evidence="20" id="KW-0732">Signal</keyword>
<evidence type="ECO:0000256" key="9">
    <source>
        <dbReference type="ARBA" id="ARBA00022801"/>
    </source>
</evidence>
<dbReference type="GO" id="GO:0032585">
    <property type="term" value="C:multivesicular body membrane"/>
    <property type="evidence" value="ECO:0007669"/>
    <property type="project" value="UniProtKB-SubCell"/>
</dbReference>
<keyword evidence="9 22" id="KW-0378">Hydrolase</keyword>
<feature type="signal peptide" evidence="20">
    <location>
        <begin position="1"/>
        <end position="29"/>
    </location>
</feature>
<keyword evidence="7" id="KW-0812">Transmembrane</keyword>